<dbReference type="GO" id="GO:0047061">
    <property type="term" value="F:glucose-fructose oxidoreductase activity"/>
    <property type="evidence" value="ECO:0007669"/>
    <property type="project" value="UniProtKB-EC"/>
</dbReference>
<proteinExistence type="inferred from homology"/>
<comment type="similarity">
    <text evidence="1">Belongs to the Gfo/Idh/MocA family.</text>
</comment>
<dbReference type="EC" id="1.1.99.28" evidence="6"/>
<dbReference type="InterPro" id="IPR008354">
    <property type="entry name" value="Glc-Fru_OxRdtase_bac"/>
</dbReference>
<keyword evidence="7" id="KW-1185">Reference proteome</keyword>
<evidence type="ECO:0000256" key="2">
    <source>
        <dbReference type="ARBA" id="ARBA00023002"/>
    </source>
</evidence>
<dbReference type="Pfam" id="PF01408">
    <property type="entry name" value="GFO_IDH_MocA"/>
    <property type="match status" value="1"/>
</dbReference>
<gene>
    <name evidence="6" type="primary">gfo_4</name>
    <name evidence="6" type="ORF">MAA8898_03014</name>
</gene>
<dbReference type="InterPro" id="IPR055170">
    <property type="entry name" value="GFO_IDH_MocA-like_dom"/>
</dbReference>
<dbReference type="RefSeq" id="WP_094021826.1">
    <property type="nucleotide sequence ID" value="NZ_FXYF01000008.1"/>
</dbReference>
<evidence type="ECO:0000259" key="5">
    <source>
        <dbReference type="Pfam" id="PF22725"/>
    </source>
</evidence>
<accession>A0A238KP13</accession>
<name>A0A238KP13_9RHOB</name>
<feature type="domain" description="GFO/IDH/MocA-like oxidoreductase" evidence="5">
    <location>
        <begin position="136"/>
        <end position="253"/>
    </location>
</feature>
<dbReference type="SUPFAM" id="SSF55347">
    <property type="entry name" value="Glyceraldehyde-3-phosphate dehydrogenase-like, C-terminal domain"/>
    <property type="match status" value="1"/>
</dbReference>
<dbReference type="InterPro" id="IPR036291">
    <property type="entry name" value="NAD(P)-bd_dom_sf"/>
</dbReference>
<dbReference type="Proteomes" id="UP000207598">
    <property type="component" value="Unassembled WGS sequence"/>
</dbReference>
<dbReference type="PANTHER" id="PTHR22604:SF105">
    <property type="entry name" value="TRANS-1,2-DIHYDROBENZENE-1,2-DIOL DEHYDROGENASE"/>
    <property type="match status" value="1"/>
</dbReference>
<dbReference type="InterPro" id="IPR050984">
    <property type="entry name" value="Gfo/Idh/MocA_domain"/>
</dbReference>
<evidence type="ECO:0000313" key="6">
    <source>
        <dbReference type="EMBL" id="SMX44584.1"/>
    </source>
</evidence>
<sequence length="359" mass="38327">MAKVRYAVVGAGWISQIAFLPSVAQTGNSTVAALVSGSPDAARKLAEFHAIPEVLDYAQYDALIASDRIDAVYIALPNSQHADYAIRALKAGKHALVEKPLALTVAECEAMIAAAQASGAHLMTAYRLHQDPGTVEVLERIRAGAIGTPRLFSSVFAFQTEAGNHRLRAEHWGGPLQDIGVYCLNAARHVFRAEPTEVFAMAGHGDGDPRFAEVEETLAVTLRFPAERFAQFLVSFGADAVDSYTVVGTQGVLTVDPGYRFETDVAFTLRSGGESTAQHTAAPCDHFGAQTAYFSDCILTGTPPSSDGAEGLADVAILRAIEASVKTGQPQPVTLPPRPRHPGPDTLRQVPRTDRRLVL</sequence>
<dbReference type="OrthoDB" id="9815825at2"/>
<evidence type="ECO:0000256" key="1">
    <source>
        <dbReference type="ARBA" id="ARBA00010928"/>
    </source>
</evidence>
<dbReference type="Gene3D" id="3.40.50.720">
    <property type="entry name" value="NAD(P)-binding Rossmann-like Domain"/>
    <property type="match status" value="1"/>
</dbReference>
<dbReference type="SUPFAM" id="SSF51735">
    <property type="entry name" value="NAD(P)-binding Rossmann-fold domains"/>
    <property type="match status" value="1"/>
</dbReference>
<dbReference type="InterPro" id="IPR000683">
    <property type="entry name" value="Gfo/Idh/MocA-like_OxRdtase_N"/>
</dbReference>
<dbReference type="Gene3D" id="3.30.360.10">
    <property type="entry name" value="Dihydrodipicolinate Reductase, domain 2"/>
    <property type="match status" value="1"/>
</dbReference>
<evidence type="ECO:0000313" key="7">
    <source>
        <dbReference type="Proteomes" id="UP000207598"/>
    </source>
</evidence>
<dbReference type="GO" id="GO:0000166">
    <property type="term" value="F:nucleotide binding"/>
    <property type="evidence" value="ECO:0007669"/>
    <property type="project" value="InterPro"/>
</dbReference>
<feature type="domain" description="Gfo/Idh/MocA-like oxidoreductase N-terminal" evidence="4">
    <location>
        <begin position="4"/>
        <end position="125"/>
    </location>
</feature>
<dbReference type="PANTHER" id="PTHR22604">
    <property type="entry name" value="OXIDOREDUCTASES"/>
    <property type="match status" value="1"/>
</dbReference>
<keyword evidence="2 6" id="KW-0560">Oxidoreductase</keyword>
<dbReference type="PRINTS" id="PR01775">
    <property type="entry name" value="GLFROXRDTASE"/>
</dbReference>
<reference evidence="6 7" key="1">
    <citation type="submission" date="2017-05" db="EMBL/GenBank/DDBJ databases">
        <authorList>
            <person name="Song R."/>
            <person name="Chenine A.L."/>
            <person name="Ruprecht R.M."/>
        </authorList>
    </citation>
    <scope>NUCLEOTIDE SEQUENCE [LARGE SCALE GENOMIC DNA]</scope>
    <source>
        <strain evidence="6 7">CECT 8898</strain>
    </source>
</reference>
<dbReference type="EMBL" id="FXYF01000008">
    <property type="protein sequence ID" value="SMX44584.1"/>
    <property type="molecule type" value="Genomic_DNA"/>
</dbReference>
<dbReference type="AlphaFoldDB" id="A0A238KP13"/>
<evidence type="ECO:0000259" key="4">
    <source>
        <dbReference type="Pfam" id="PF01408"/>
    </source>
</evidence>
<organism evidence="6 7">
    <name type="scientific">Maliponia aquimaris</name>
    <dbReference type="NCBI Taxonomy" id="1673631"/>
    <lineage>
        <taxon>Bacteria</taxon>
        <taxon>Pseudomonadati</taxon>
        <taxon>Pseudomonadota</taxon>
        <taxon>Alphaproteobacteria</taxon>
        <taxon>Rhodobacterales</taxon>
        <taxon>Paracoccaceae</taxon>
        <taxon>Maliponia</taxon>
    </lineage>
</organism>
<protein>
    <submittedName>
        <fullName evidence="6">Glucose--fructose oxidoreductase</fullName>
        <ecNumber evidence="6">1.1.99.28</ecNumber>
    </submittedName>
</protein>
<feature type="region of interest" description="Disordered" evidence="3">
    <location>
        <begin position="327"/>
        <end position="359"/>
    </location>
</feature>
<dbReference type="Pfam" id="PF22725">
    <property type="entry name" value="GFO_IDH_MocA_C3"/>
    <property type="match status" value="1"/>
</dbReference>
<evidence type="ECO:0000256" key="3">
    <source>
        <dbReference type="SAM" id="MobiDB-lite"/>
    </source>
</evidence>